<proteinExistence type="inferred from homology"/>
<evidence type="ECO:0000256" key="2">
    <source>
        <dbReference type="ARBA" id="ARBA00023002"/>
    </source>
</evidence>
<accession>A0AAD8M173</accession>
<sequence length="197" mass="22089">MKAWVYGEYGASGNVLTYEAKYSVHEINDHQVLIKVQVAALNPVDYKRMLRFFKGNDSALHHVPTYDVAGVVVKVGSQVKKLKEGDEVYDNVKETPLQNCKRSGTLAEFTVVEEHLVAIKPKNLSFAEAASLPLALSTTYQGFELAEFTPCKSILILGGWCRMLVNLLLLFQGLITQDLVMFLYDLTLSLSSRWSRL</sequence>
<keyword evidence="5" id="KW-1185">Reference proteome</keyword>
<dbReference type="Pfam" id="PF08240">
    <property type="entry name" value="ADH_N"/>
    <property type="match status" value="1"/>
</dbReference>
<gene>
    <name evidence="4" type="ORF">POM88_049210</name>
</gene>
<dbReference type="SUPFAM" id="SSF50129">
    <property type="entry name" value="GroES-like"/>
    <property type="match status" value="1"/>
</dbReference>
<reference evidence="4" key="2">
    <citation type="submission" date="2023-05" db="EMBL/GenBank/DDBJ databases">
        <authorList>
            <person name="Schelkunov M.I."/>
        </authorList>
    </citation>
    <scope>NUCLEOTIDE SEQUENCE</scope>
    <source>
        <strain evidence="4">Hsosn_3</strain>
        <tissue evidence="4">Leaf</tissue>
    </source>
</reference>
<feature type="domain" description="Alcohol dehydrogenase-like N-terminal" evidence="3">
    <location>
        <begin position="29"/>
        <end position="121"/>
    </location>
</feature>
<evidence type="ECO:0000256" key="1">
    <source>
        <dbReference type="ARBA" id="ARBA00010371"/>
    </source>
</evidence>
<evidence type="ECO:0000313" key="4">
    <source>
        <dbReference type="EMBL" id="KAK1355954.1"/>
    </source>
</evidence>
<dbReference type="PANTHER" id="PTHR44573">
    <property type="entry name" value="NADPH-DEPENDENT ALKENAL/ONE OXIDOREDUCTASE, CHLOROPLASTIC"/>
    <property type="match status" value="1"/>
</dbReference>
<dbReference type="GO" id="GO:0016628">
    <property type="term" value="F:oxidoreductase activity, acting on the CH-CH group of donors, NAD or NADP as acceptor"/>
    <property type="evidence" value="ECO:0007669"/>
    <property type="project" value="InterPro"/>
</dbReference>
<name>A0AAD8M173_9APIA</name>
<dbReference type="InterPro" id="IPR013154">
    <property type="entry name" value="ADH-like_N"/>
</dbReference>
<reference evidence="4" key="1">
    <citation type="submission" date="2023-02" db="EMBL/GenBank/DDBJ databases">
        <title>Genome of toxic invasive species Heracleum sosnowskyi carries increased number of genes despite the absence of recent whole-genome duplications.</title>
        <authorList>
            <person name="Schelkunov M."/>
            <person name="Shtratnikova V."/>
            <person name="Makarenko M."/>
            <person name="Klepikova A."/>
            <person name="Omelchenko D."/>
            <person name="Novikova G."/>
            <person name="Obukhova E."/>
            <person name="Bogdanov V."/>
            <person name="Penin A."/>
            <person name="Logacheva M."/>
        </authorList>
    </citation>
    <scope>NUCLEOTIDE SEQUENCE</scope>
    <source>
        <strain evidence="4">Hsosn_3</strain>
        <tissue evidence="4">Leaf</tissue>
    </source>
</reference>
<keyword evidence="2" id="KW-0560">Oxidoreductase</keyword>
<dbReference type="PANTHER" id="PTHR44573:SF3">
    <property type="entry name" value="CYTOSOLIC ALKENAL_ONE OXIDOREDUCTASE"/>
    <property type="match status" value="1"/>
</dbReference>
<dbReference type="Gene3D" id="3.90.180.10">
    <property type="entry name" value="Medium-chain alcohol dehydrogenases, catalytic domain"/>
    <property type="match status" value="1"/>
</dbReference>
<comment type="similarity">
    <text evidence="1">Belongs to the zinc-containing alcohol dehydrogenase family. Quinone oxidoreductase subfamily.</text>
</comment>
<evidence type="ECO:0000313" key="5">
    <source>
        <dbReference type="Proteomes" id="UP001237642"/>
    </source>
</evidence>
<organism evidence="4 5">
    <name type="scientific">Heracleum sosnowskyi</name>
    <dbReference type="NCBI Taxonomy" id="360622"/>
    <lineage>
        <taxon>Eukaryota</taxon>
        <taxon>Viridiplantae</taxon>
        <taxon>Streptophyta</taxon>
        <taxon>Embryophyta</taxon>
        <taxon>Tracheophyta</taxon>
        <taxon>Spermatophyta</taxon>
        <taxon>Magnoliopsida</taxon>
        <taxon>eudicotyledons</taxon>
        <taxon>Gunneridae</taxon>
        <taxon>Pentapetalae</taxon>
        <taxon>asterids</taxon>
        <taxon>campanulids</taxon>
        <taxon>Apiales</taxon>
        <taxon>Apiaceae</taxon>
        <taxon>Apioideae</taxon>
        <taxon>apioid superclade</taxon>
        <taxon>Tordylieae</taxon>
        <taxon>Tordyliinae</taxon>
        <taxon>Heracleum</taxon>
    </lineage>
</organism>
<dbReference type="AlphaFoldDB" id="A0AAD8M173"/>
<dbReference type="InterPro" id="IPR044626">
    <property type="entry name" value="AOR-like"/>
</dbReference>
<dbReference type="InterPro" id="IPR011032">
    <property type="entry name" value="GroES-like_sf"/>
</dbReference>
<evidence type="ECO:0000259" key="3">
    <source>
        <dbReference type="Pfam" id="PF08240"/>
    </source>
</evidence>
<dbReference type="Gene3D" id="3.40.50.720">
    <property type="entry name" value="NAD(P)-binding Rossmann-like Domain"/>
    <property type="match status" value="1"/>
</dbReference>
<protein>
    <submittedName>
        <fullName evidence="4">Oxidoreductase, zinc-binding dehydrogenase family protein</fullName>
    </submittedName>
</protein>
<dbReference type="EMBL" id="JAUIZM010000011">
    <property type="protein sequence ID" value="KAK1355954.1"/>
    <property type="molecule type" value="Genomic_DNA"/>
</dbReference>
<comment type="caution">
    <text evidence="4">The sequence shown here is derived from an EMBL/GenBank/DDBJ whole genome shotgun (WGS) entry which is preliminary data.</text>
</comment>
<dbReference type="Proteomes" id="UP001237642">
    <property type="component" value="Unassembled WGS sequence"/>
</dbReference>